<dbReference type="SUPFAM" id="SSF55729">
    <property type="entry name" value="Acyl-CoA N-acyltransferases (Nat)"/>
    <property type="match status" value="1"/>
</dbReference>
<dbReference type="InterPro" id="IPR000182">
    <property type="entry name" value="GNAT_dom"/>
</dbReference>
<evidence type="ECO:0000256" key="3">
    <source>
        <dbReference type="ARBA" id="ARBA00022679"/>
    </source>
</evidence>
<dbReference type="CDD" id="cd04301">
    <property type="entry name" value="NAT_SF"/>
    <property type="match status" value="1"/>
</dbReference>
<dbReference type="Gene3D" id="3.40.50.11040">
    <property type="match status" value="1"/>
</dbReference>
<dbReference type="PROSITE" id="PS51186">
    <property type="entry name" value="GNAT"/>
    <property type="match status" value="1"/>
</dbReference>
<dbReference type="GO" id="GO:1990883">
    <property type="term" value="F:18S rRNA cytidine N-acetyltransferase activity"/>
    <property type="evidence" value="ECO:0007669"/>
    <property type="project" value="TreeGrafter"/>
</dbReference>
<dbReference type="GO" id="GO:0002101">
    <property type="term" value="P:tRNA wobble cytosine modification"/>
    <property type="evidence" value="ECO:0007669"/>
    <property type="project" value="InterPro"/>
</dbReference>
<feature type="domain" description="N-acetyltransferase" evidence="9">
    <location>
        <begin position="421"/>
        <end position="607"/>
    </location>
</feature>
<evidence type="ECO:0000313" key="10">
    <source>
        <dbReference type="EMBL" id="VAW46276.1"/>
    </source>
</evidence>
<dbReference type="GO" id="GO:1904812">
    <property type="term" value="P:rRNA acetylation involved in maturation of SSU-rRNA"/>
    <property type="evidence" value="ECO:0007669"/>
    <property type="project" value="TreeGrafter"/>
</dbReference>
<sequence>MKSSLSLSQLRTQLKQQQHRALVILSGSYLWQSSVINNLWADCESILWIGEIEKTLQKAIKATIKTIEHTRISELLGQETDSVVIDVQTGLNANTLGIASGMIRAGGLLILFTPDVDIWTTLANPDNQRFLNSPYRIKDASPYFTQHLMQQWQADSKTPAIWLHELNDDTNTSFILPKAMQTTLNKKTKNFPPPLPTEDQVQAIQTIDSVAFGHRKRPLVLSADRGRGKTSVLGLSAIHCLMEGKSHIVLTASRLEQTKIAFIQADQALSTLQATQPIIITLQQAGCIAFELGGQSKRLEFIAPDRLIIEATTADVLMVDEAAHLPTPMLTELLMQHHRMVFATTLHGYEGSGRGFELRFKETLNQLTPEWKSFHLNTPIRWAKHDPLEVAINHALFLDVPEHPTQSLDYTSMNVLVDSNVELTEIPVASFLTDTQQFYNLFRLLVQAHYQTSPNDLQLLLSAPNLKIIVAKQNEQLIGAVLCIEEGKIMPTTKRVHGHLVPQLLVKHYAMSDFLMLNSWRIMRIAVHPQVQREGVGKQLLNYVNHLAIQHRIDYLSSSFGAHKTLLPFWFQQNYLPVHVGIKRDKSSGSHNMVVTKALTPMAQQALASIQRAFQTQFPHLLMESLPYFSATMILEVLKTFRFKISPPYLEEAVNYFRFGQRAYESVSGLLWEWSIRNGHVLALAPDNIQAIWCDKVLKKQSWSMVAQQHKLAGRKGVENALIDILKGCKERYSNASSV</sequence>
<evidence type="ECO:0000256" key="2">
    <source>
        <dbReference type="ARBA" id="ARBA00022555"/>
    </source>
</evidence>
<dbReference type="GO" id="GO:0000049">
    <property type="term" value="F:tRNA binding"/>
    <property type="evidence" value="ECO:0007669"/>
    <property type="project" value="UniProtKB-KW"/>
</dbReference>
<evidence type="ECO:0000256" key="8">
    <source>
        <dbReference type="ARBA" id="ARBA00023315"/>
    </source>
</evidence>
<dbReference type="InterPro" id="IPR016181">
    <property type="entry name" value="Acyl_CoA_acyltransferase"/>
</dbReference>
<dbReference type="Pfam" id="PF05127">
    <property type="entry name" value="NAT10_TcmA_helicase"/>
    <property type="match status" value="1"/>
</dbReference>
<accession>A0A3B0WPT8</accession>
<evidence type="ECO:0000256" key="6">
    <source>
        <dbReference type="ARBA" id="ARBA00022840"/>
    </source>
</evidence>
<dbReference type="EMBL" id="UOFC01000093">
    <property type="protein sequence ID" value="VAW46276.1"/>
    <property type="molecule type" value="Genomic_DNA"/>
</dbReference>
<keyword evidence="7" id="KW-0694">RNA-binding</keyword>
<dbReference type="InterPro" id="IPR024914">
    <property type="entry name" value="tRNA_acetyltr_TmcA"/>
</dbReference>
<dbReference type="InterPro" id="IPR007807">
    <property type="entry name" value="TcmA/NAT10_helicase"/>
</dbReference>
<keyword evidence="5" id="KW-0547">Nucleotide-binding</keyword>
<evidence type="ECO:0000256" key="4">
    <source>
        <dbReference type="ARBA" id="ARBA00022694"/>
    </source>
</evidence>
<evidence type="ECO:0000259" key="9">
    <source>
        <dbReference type="PROSITE" id="PS51186"/>
    </source>
</evidence>
<dbReference type="Gene3D" id="3.40.50.300">
    <property type="entry name" value="P-loop containing nucleotide triphosphate hydrolases"/>
    <property type="match status" value="1"/>
</dbReference>
<reference evidence="10" key="1">
    <citation type="submission" date="2018-06" db="EMBL/GenBank/DDBJ databases">
        <authorList>
            <person name="Zhirakovskaya E."/>
        </authorList>
    </citation>
    <scope>NUCLEOTIDE SEQUENCE</scope>
</reference>
<dbReference type="Pfam" id="PF13718">
    <property type="entry name" value="GNAT_acetyltr_2"/>
    <property type="match status" value="1"/>
</dbReference>
<dbReference type="InterPro" id="IPR027417">
    <property type="entry name" value="P-loop_NTPase"/>
</dbReference>
<dbReference type="InterPro" id="IPR013562">
    <property type="entry name" value="TmcA/NAT10_N"/>
</dbReference>
<name>A0A3B0WPT8_9ZZZZ</name>
<dbReference type="GO" id="GO:0051391">
    <property type="term" value="P:tRNA acetylation"/>
    <property type="evidence" value="ECO:0007669"/>
    <property type="project" value="InterPro"/>
</dbReference>
<proteinExistence type="inferred from homology"/>
<dbReference type="HAMAP" id="MF_01886">
    <property type="entry name" value="tRNA_acetyltr_TmcA"/>
    <property type="match status" value="1"/>
</dbReference>
<gene>
    <name evidence="10" type="ORF">MNBD_GAMMA03-1756</name>
</gene>
<organism evidence="10">
    <name type="scientific">hydrothermal vent metagenome</name>
    <dbReference type="NCBI Taxonomy" id="652676"/>
    <lineage>
        <taxon>unclassified sequences</taxon>
        <taxon>metagenomes</taxon>
        <taxon>ecological metagenomes</taxon>
    </lineage>
</organism>
<dbReference type="EC" id="2.3.1.193" evidence="10"/>
<dbReference type="PANTHER" id="PTHR10925:SF5">
    <property type="entry name" value="RNA CYTIDINE ACETYLTRANSFERASE"/>
    <property type="match status" value="1"/>
</dbReference>
<dbReference type="GO" id="GO:0051392">
    <property type="term" value="F:tRNA cytidine N4-acetyltransferase activity"/>
    <property type="evidence" value="ECO:0007669"/>
    <property type="project" value="InterPro"/>
</dbReference>
<keyword evidence="4" id="KW-0819">tRNA processing</keyword>
<dbReference type="Pfam" id="PF08351">
    <property type="entry name" value="TmcA_N"/>
    <property type="match status" value="1"/>
</dbReference>
<dbReference type="InterPro" id="IPR032672">
    <property type="entry name" value="TmcA/NAT10/Kre33"/>
</dbReference>
<keyword evidence="2" id="KW-0820">tRNA-binding</keyword>
<keyword evidence="6" id="KW-0067">ATP-binding</keyword>
<dbReference type="Gene3D" id="3.40.630.30">
    <property type="match status" value="1"/>
</dbReference>
<evidence type="ECO:0000256" key="1">
    <source>
        <dbReference type="ARBA" id="ARBA00022490"/>
    </source>
</evidence>
<keyword evidence="8 10" id="KW-0012">Acyltransferase</keyword>
<keyword evidence="3 10" id="KW-0808">Transferase</keyword>
<dbReference type="PANTHER" id="PTHR10925">
    <property type="entry name" value="N-ACETYLTRANSFERASE 10"/>
    <property type="match status" value="1"/>
</dbReference>
<dbReference type="AlphaFoldDB" id="A0A3B0WPT8"/>
<evidence type="ECO:0000256" key="7">
    <source>
        <dbReference type="ARBA" id="ARBA00022884"/>
    </source>
</evidence>
<protein>
    <submittedName>
        <fullName evidence="10">tRNA cytosine(34) acetyltransferase</fullName>
        <ecNumber evidence="10">2.3.1.193</ecNumber>
    </submittedName>
</protein>
<keyword evidence="1" id="KW-0963">Cytoplasm</keyword>
<dbReference type="SUPFAM" id="SSF52540">
    <property type="entry name" value="P-loop containing nucleoside triphosphate hydrolases"/>
    <property type="match status" value="1"/>
</dbReference>
<evidence type="ECO:0000256" key="5">
    <source>
        <dbReference type="ARBA" id="ARBA00022741"/>
    </source>
</evidence>
<dbReference type="GO" id="GO:0005524">
    <property type="term" value="F:ATP binding"/>
    <property type="evidence" value="ECO:0007669"/>
    <property type="project" value="UniProtKB-KW"/>
</dbReference>